<gene>
    <name evidence="2" type="ORF">SAMEA4364603_02694</name>
</gene>
<dbReference type="AlphaFoldDB" id="A0A332MA56"/>
<evidence type="ECO:0000313" key="2">
    <source>
        <dbReference type="EMBL" id="SSK36556.1"/>
    </source>
</evidence>
<dbReference type="Pfam" id="PF24322">
    <property type="entry name" value="Tle3"/>
    <property type="match status" value="1"/>
</dbReference>
<evidence type="ECO:0000313" key="3">
    <source>
        <dbReference type="Proteomes" id="UP000252603"/>
    </source>
</evidence>
<dbReference type="EMBL" id="UFEU01000006">
    <property type="protein sequence ID" value="SSK36556.1"/>
    <property type="molecule type" value="Genomic_DNA"/>
</dbReference>
<feature type="domain" description="T6SS Tle3 phospholipase effector alpha/beta" evidence="1">
    <location>
        <begin position="45"/>
        <end position="93"/>
    </location>
</feature>
<protein>
    <submittedName>
        <fullName evidence="2">Transmembrane protein</fullName>
    </submittedName>
</protein>
<keyword evidence="2" id="KW-0812">Transmembrane</keyword>
<dbReference type="RefSeq" id="WP_223274112.1">
    <property type="nucleotide sequence ID" value="NZ_AP025246.1"/>
</dbReference>
<proteinExistence type="predicted"/>
<dbReference type="InterPro" id="IPR056221">
    <property type="entry name" value="Tle3_ab_dom"/>
</dbReference>
<evidence type="ECO:0000259" key="1">
    <source>
        <dbReference type="Pfam" id="PF24322"/>
    </source>
</evidence>
<accession>A0A332MA56</accession>
<organism evidence="2 3">
    <name type="scientific">Klebsiella pneumoniae</name>
    <dbReference type="NCBI Taxonomy" id="573"/>
    <lineage>
        <taxon>Bacteria</taxon>
        <taxon>Pseudomonadati</taxon>
        <taxon>Pseudomonadota</taxon>
        <taxon>Gammaproteobacteria</taxon>
        <taxon>Enterobacterales</taxon>
        <taxon>Enterobacteriaceae</taxon>
        <taxon>Klebsiella/Raoultella group</taxon>
        <taxon>Klebsiella</taxon>
        <taxon>Klebsiella pneumoniae complex</taxon>
    </lineage>
</organism>
<keyword evidence="2" id="KW-0472">Membrane</keyword>
<sequence>MNSDSEPIRELECKFDDNWHPSWYSFPSHKNCQIKGDCDLPPHFPGIIILVHAVNSTGEWFSIAENKLCEGLNKRLGLNGADYKLEAKKYLSDDKINSEPLVFRDLPEVDKISLQLFVFTGGIPHLNKGLTNGEVCRRFRGRDFARWQSHISLIQLRYIR</sequence>
<reference evidence="2 3" key="1">
    <citation type="submission" date="2018-07" db="EMBL/GenBank/DDBJ databases">
        <authorList>
            <consortium name="Pathogen Informatics"/>
        </authorList>
    </citation>
    <scope>NUCLEOTIDE SEQUENCE [LARGE SCALE GENOMIC DNA]</scope>
    <source>
        <strain evidence="2 3">4300STDY6470422</strain>
    </source>
</reference>
<dbReference type="Proteomes" id="UP000252603">
    <property type="component" value="Unassembled WGS sequence"/>
</dbReference>
<name>A0A332MA56_KLEPN</name>